<evidence type="ECO:0000313" key="2">
    <source>
        <dbReference type="EMBL" id="SLM18626.1"/>
    </source>
</evidence>
<organism evidence="2">
    <name type="scientific">uncultured spirochete</name>
    <dbReference type="NCBI Taxonomy" id="156406"/>
    <lineage>
        <taxon>Bacteria</taxon>
        <taxon>Pseudomonadati</taxon>
        <taxon>Spirochaetota</taxon>
        <taxon>Spirochaetia</taxon>
        <taxon>Spirochaetales</taxon>
        <taxon>environmental samples</taxon>
    </lineage>
</organism>
<dbReference type="AlphaFoldDB" id="A0A3P3XQP0"/>
<sequence length="217" mass="23617">MRIDHVVPRAEPLEHASHNRRLHFRSPAEDLRIEVTRKSLHLLILFCIPLLDISPTLPIVCLLAGLLVYSVSELLRHHGITVPVIAPLTERAARRRDGNRFVLGPVTLALGAMLALLIFDPLQAKIAILALGIGDSFSSLIGKSFGRIPMPLSDGKSVEGSLFCFATVLLAVFLLTGRFIPACIIALTTALVEFWPTKDWDNVLIPLAAGVVASLVI</sequence>
<feature type="transmembrane region" description="Helical" evidence="1">
    <location>
        <begin position="162"/>
        <end position="192"/>
    </location>
</feature>
<dbReference type="PANTHER" id="PTHR31303">
    <property type="entry name" value="CTP-DEPENDENT DIACYLGLYCEROL KINASE 1"/>
    <property type="match status" value="1"/>
</dbReference>
<keyword evidence="1" id="KW-1133">Transmembrane helix</keyword>
<proteinExistence type="predicted"/>
<feature type="transmembrane region" description="Helical" evidence="1">
    <location>
        <begin position="40"/>
        <end position="69"/>
    </location>
</feature>
<keyword evidence="2" id="KW-0548">Nucleotidyltransferase</keyword>
<dbReference type="GO" id="GO:0016779">
    <property type="term" value="F:nucleotidyltransferase activity"/>
    <property type="evidence" value="ECO:0007669"/>
    <property type="project" value="UniProtKB-KW"/>
</dbReference>
<name>A0A3P3XQP0_9SPIR</name>
<keyword evidence="2" id="KW-0808">Transferase</keyword>
<accession>A0A3P3XQP0</accession>
<gene>
    <name evidence="2" type="ORF">SPIRO4BDMA_50141</name>
</gene>
<dbReference type="EMBL" id="FWDO01000005">
    <property type="protein sequence ID" value="SLM18626.1"/>
    <property type="molecule type" value="Genomic_DNA"/>
</dbReference>
<dbReference type="PANTHER" id="PTHR31303:SF1">
    <property type="entry name" value="CTP-DEPENDENT DIACYLGLYCEROL KINASE 1"/>
    <property type="match status" value="1"/>
</dbReference>
<keyword evidence="1" id="KW-0812">Transmembrane</keyword>
<keyword evidence="1" id="KW-0472">Membrane</keyword>
<reference evidence="2" key="1">
    <citation type="submission" date="2017-02" db="EMBL/GenBank/DDBJ databases">
        <authorList>
            <person name="Regsiter A."/>
            <person name="William W."/>
        </authorList>
    </citation>
    <scope>NUCLEOTIDE SEQUENCE</scope>
    <source>
        <strain evidence="2">BdmA 4</strain>
    </source>
</reference>
<protein>
    <submittedName>
        <fullName evidence="2">Phosphatidate cytidylyltransferase</fullName>
    </submittedName>
</protein>
<dbReference type="InterPro" id="IPR037997">
    <property type="entry name" value="Dgk1-like"/>
</dbReference>
<feature type="transmembrane region" description="Helical" evidence="1">
    <location>
        <begin position="125"/>
        <end position="142"/>
    </location>
</feature>
<feature type="transmembrane region" description="Helical" evidence="1">
    <location>
        <begin position="101"/>
        <end position="119"/>
    </location>
</feature>
<dbReference type="GO" id="GO:0004143">
    <property type="term" value="F:ATP-dependent diacylglycerol kinase activity"/>
    <property type="evidence" value="ECO:0007669"/>
    <property type="project" value="InterPro"/>
</dbReference>
<evidence type="ECO:0000256" key="1">
    <source>
        <dbReference type="SAM" id="Phobius"/>
    </source>
</evidence>